<proteinExistence type="predicted"/>
<keyword evidence="3" id="KW-1185">Reference proteome</keyword>
<accession>A0ABD3M9I9</accession>
<reference evidence="2 3" key="1">
    <citation type="submission" date="2024-10" db="EMBL/GenBank/DDBJ databases">
        <title>Updated reference genomes for cyclostephanoid diatoms.</title>
        <authorList>
            <person name="Roberts W.R."/>
            <person name="Alverson A.J."/>
        </authorList>
    </citation>
    <scope>NUCLEOTIDE SEQUENCE [LARGE SCALE GENOMIC DNA]</scope>
    <source>
        <strain evidence="2 3">AJA232-27</strain>
    </source>
</reference>
<evidence type="ECO:0000256" key="1">
    <source>
        <dbReference type="SAM" id="MobiDB-lite"/>
    </source>
</evidence>
<comment type="caution">
    <text evidence="2">The sequence shown here is derived from an EMBL/GenBank/DDBJ whole genome shotgun (WGS) entry which is preliminary data.</text>
</comment>
<feature type="region of interest" description="Disordered" evidence="1">
    <location>
        <begin position="70"/>
        <end position="89"/>
    </location>
</feature>
<dbReference type="AlphaFoldDB" id="A0ABD3M9I9"/>
<gene>
    <name evidence="2" type="ORF">ACHAWU_003673</name>
</gene>
<sequence>MVIPPGEIYCAPCHSDGSTAVLEKYFDKVDYERSHFTCSRAYVVALLEEHMRQHPKGNVIVVDEDGAVVTGDNVDDGDNPNDPNGDDNKIWDDTAMLSRRRSQRLRRLLKNSPRSELWYPHELQAQIMLPNGDQGDECDEEIHKSKDGSMKNGDSEITDVTTSASFLVGKPIRLYNNLDNEYHVGRIVDWRKCTVYPRPTSLPPYEYIDAQTVRDEGSLMSPTHNQNDSKNNAAAVLNHISIDQLEYYGIGPLSTCEFLVRFPSGLQGRRKELLKWIMLEEHSLAVGMSLILGKKSKPSLSRSVDWKPAMILVRSALELVTVRSFLHEDDRGNLFATMTTERENTLAGDRWALASFFGEEQHDLLRLRDETCDLHDNPNLLLMDASGVNGKVKNEEGADRVEEADNDVQLLHPRDPPSSIDVPLALAMVEHCEQMRCKAWKKLLLRQPHHRYALVSSDEYSTQLHLEKDAYSTVSSKSKSDASIVKTTSNKSIRPLVERGLDRMWLAQLLLERAPPPPSVNSSPVPQQWSKDDLIHLQCERVLSVSQAMASLQR</sequence>
<protein>
    <submittedName>
        <fullName evidence="2">Uncharacterized protein</fullName>
    </submittedName>
</protein>
<organism evidence="2 3">
    <name type="scientific">Discostella pseudostelligera</name>
    <dbReference type="NCBI Taxonomy" id="259834"/>
    <lineage>
        <taxon>Eukaryota</taxon>
        <taxon>Sar</taxon>
        <taxon>Stramenopiles</taxon>
        <taxon>Ochrophyta</taxon>
        <taxon>Bacillariophyta</taxon>
        <taxon>Coscinodiscophyceae</taxon>
        <taxon>Thalassiosirophycidae</taxon>
        <taxon>Stephanodiscales</taxon>
        <taxon>Stephanodiscaceae</taxon>
        <taxon>Discostella</taxon>
    </lineage>
</organism>
<dbReference type="EMBL" id="JALLBG020000172">
    <property type="protein sequence ID" value="KAL3760765.1"/>
    <property type="molecule type" value="Genomic_DNA"/>
</dbReference>
<evidence type="ECO:0000313" key="3">
    <source>
        <dbReference type="Proteomes" id="UP001530293"/>
    </source>
</evidence>
<evidence type="ECO:0000313" key="2">
    <source>
        <dbReference type="EMBL" id="KAL3760765.1"/>
    </source>
</evidence>
<name>A0ABD3M9I9_9STRA</name>
<dbReference type="Proteomes" id="UP001530293">
    <property type="component" value="Unassembled WGS sequence"/>
</dbReference>